<comment type="caution">
    <text evidence="1">The sequence shown here is derived from an EMBL/GenBank/DDBJ whole genome shotgun (WGS) entry which is preliminary data.</text>
</comment>
<dbReference type="Proteomes" id="UP001143856">
    <property type="component" value="Unassembled WGS sequence"/>
</dbReference>
<organism evidence="1 2">
    <name type="scientific">Xylaria curta</name>
    <dbReference type="NCBI Taxonomy" id="42375"/>
    <lineage>
        <taxon>Eukaryota</taxon>
        <taxon>Fungi</taxon>
        <taxon>Dikarya</taxon>
        <taxon>Ascomycota</taxon>
        <taxon>Pezizomycotina</taxon>
        <taxon>Sordariomycetes</taxon>
        <taxon>Xylariomycetidae</taxon>
        <taxon>Xylariales</taxon>
        <taxon>Xylariaceae</taxon>
        <taxon>Xylaria</taxon>
    </lineage>
</organism>
<proteinExistence type="predicted"/>
<name>A0ACC1NGB0_9PEZI</name>
<evidence type="ECO:0000313" key="1">
    <source>
        <dbReference type="EMBL" id="KAJ2978315.1"/>
    </source>
</evidence>
<dbReference type="EMBL" id="JAPDGR010001981">
    <property type="protein sequence ID" value="KAJ2978315.1"/>
    <property type="molecule type" value="Genomic_DNA"/>
</dbReference>
<evidence type="ECO:0000313" key="2">
    <source>
        <dbReference type="Proteomes" id="UP001143856"/>
    </source>
</evidence>
<reference evidence="1" key="1">
    <citation type="submission" date="2022-10" db="EMBL/GenBank/DDBJ databases">
        <title>Genome Sequence of Xylaria curta.</title>
        <authorList>
            <person name="Buettner E."/>
        </authorList>
    </citation>
    <scope>NUCLEOTIDE SEQUENCE</scope>
    <source>
        <strain evidence="1">Babe10</strain>
    </source>
</reference>
<gene>
    <name evidence="1" type="ORF">NUW58_g7536</name>
</gene>
<protein>
    <submittedName>
        <fullName evidence="1">Uncharacterized protein</fullName>
    </submittedName>
</protein>
<keyword evidence="2" id="KW-1185">Reference proteome</keyword>
<accession>A0ACC1NGB0</accession>
<sequence length="589" mass="65020">MLPSTASSSAPTNSPASAPVFAPVATGAPTVPGGASHHQLSASTTTTATACGGDGATALGHPPATTVELGARPLPQEPSHCKRGPSPSLDGQSTDSSASLLGCRDNVSAVPEDQRTKKRRTGAGARNVANLTPEQLAKKRANDREAQRAIRERTKHQIEALESRIRELTAQKPFQELQKVIRQKEEVEAKNVELRTHLTSIMSSIQHMLSGGSVAAEGGFALPLSPYSNPTQPTQSIPSPNSGGHHVKKSNQQQCDGVPSFNIGGEHIKLGFVLDPSHKLERLETGVNGAQDSPAYRHLPMKHDWSACDRTTSADGISPLPLLSPTQQHQQHQCAEHAPDPSNAPHSPWMSAEIPIPHVPSTSVIDDLLLNFMKERRQRFAEGIPAQEVVGPKYPSVSSLLNPEKATYSHPLSKFFTDIMSKFSALCTLPERVAILYVTFRIMRWHISPTQENWDLLPSFLRPLEMQFSIPHPAWIDYIPWPKMREKFIHEYDSPHFNFNEIFIPYTQALSLNWPYEDRLVLLEVPDTEEIIIDPVFKSHLLNLENWSLGDKFDKACPFLRGTYKLKSERNALSQENAMESVNDTHQAD</sequence>